<evidence type="ECO:0000313" key="4">
    <source>
        <dbReference type="EMBL" id="KAF5774409.1"/>
    </source>
</evidence>
<dbReference type="STRING" id="4232.A0A251SS53"/>
<feature type="domain" description="Bulb-type lectin" evidence="3">
    <location>
        <begin position="45"/>
        <end position="169"/>
    </location>
</feature>
<keyword evidence="6" id="KW-1185">Reference proteome</keyword>
<sequence length="187" mass="20668">MSVSPMGIIYRCLRSNDISRPLGSYDPACRYANYTVKFCPLVGAFSTIKVGRQLNYYDQLVSVSGNFTLGFFGEEDKLYIGIWYTRDAKAEKVWVANPSKPIIPTGTIALSIDPDPDTGNLIITAGGTTLMNITDVQAGPTPNVTATLEDIGNLRLINEIDKRVLWQNFDHPTNVHLPGMKLGYYSI</sequence>
<dbReference type="PANTHER" id="PTHR32444">
    <property type="entry name" value="BULB-TYPE LECTIN DOMAIN-CONTAINING PROTEIN"/>
    <property type="match status" value="1"/>
</dbReference>
<dbReference type="Proteomes" id="UP000215914">
    <property type="component" value="Chromosome 13"/>
</dbReference>
<reference evidence="4" key="3">
    <citation type="submission" date="2020-06" db="EMBL/GenBank/DDBJ databases">
        <title>Helianthus annuus Genome sequencing and assembly Release 2.</title>
        <authorList>
            <person name="Gouzy J."/>
            <person name="Langlade N."/>
            <person name="Munos S."/>
        </authorList>
    </citation>
    <scope>NUCLEOTIDE SEQUENCE</scope>
    <source>
        <tissue evidence="4">Leaves</tissue>
    </source>
</reference>
<name>A0A251SS53_HELAN</name>
<dbReference type="EMBL" id="MNCJ02000328">
    <property type="protein sequence ID" value="KAF5774409.1"/>
    <property type="molecule type" value="Genomic_DNA"/>
</dbReference>
<organism evidence="5 6">
    <name type="scientific">Helianthus annuus</name>
    <name type="common">Common sunflower</name>
    <dbReference type="NCBI Taxonomy" id="4232"/>
    <lineage>
        <taxon>Eukaryota</taxon>
        <taxon>Viridiplantae</taxon>
        <taxon>Streptophyta</taxon>
        <taxon>Embryophyta</taxon>
        <taxon>Tracheophyta</taxon>
        <taxon>Spermatophyta</taxon>
        <taxon>Magnoliopsida</taxon>
        <taxon>eudicotyledons</taxon>
        <taxon>Gunneridae</taxon>
        <taxon>Pentapetalae</taxon>
        <taxon>asterids</taxon>
        <taxon>campanulids</taxon>
        <taxon>Asterales</taxon>
        <taxon>Asteraceae</taxon>
        <taxon>Asteroideae</taxon>
        <taxon>Heliantheae alliance</taxon>
        <taxon>Heliantheae</taxon>
        <taxon>Helianthus</taxon>
    </lineage>
</organism>
<dbReference type="EC" id="2.7.11.1" evidence="4"/>
<keyword evidence="1" id="KW-0732">Signal</keyword>
<dbReference type="InterPro" id="IPR036426">
    <property type="entry name" value="Bulb-type_lectin_dom_sf"/>
</dbReference>
<dbReference type="Gramene" id="mRNA:HanXRQr2_Chr13g0600071">
    <property type="protein sequence ID" value="CDS:HanXRQr2_Chr13g0600071.1"/>
    <property type="gene ID" value="HanXRQr2_Chr13g0600071"/>
</dbReference>
<reference evidence="5" key="2">
    <citation type="submission" date="2017-02" db="EMBL/GenBank/DDBJ databases">
        <title>Sunflower complete genome.</title>
        <authorList>
            <person name="Langlade N."/>
            <person name="Munos S."/>
        </authorList>
    </citation>
    <scope>NUCLEOTIDE SEQUENCE [LARGE SCALE GENOMIC DNA]</scope>
    <source>
        <tissue evidence="5">Leaves</tissue>
    </source>
</reference>
<dbReference type="SMART" id="SM00108">
    <property type="entry name" value="B_lectin"/>
    <property type="match status" value="1"/>
</dbReference>
<accession>A0A251SS53</accession>
<evidence type="ECO:0000256" key="2">
    <source>
        <dbReference type="ARBA" id="ARBA00023180"/>
    </source>
</evidence>
<keyword evidence="4" id="KW-0723">Serine/threonine-protein kinase</keyword>
<proteinExistence type="predicted"/>
<evidence type="ECO:0000259" key="3">
    <source>
        <dbReference type="PROSITE" id="PS50927"/>
    </source>
</evidence>
<dbReference type="InterPro" id="IPR001480">
    <property type="entry name" value="Bulb-type_lectin_dom"/>
</dbReference>
<keyword evidence="4" id="KW-0418">Kinase</keyword>
<evidence type="ECO:0000313" key="6">
    <source>
        <dbReference type="Proteomes" id="UP000215914"/>
    </source>
</evidence>
<evidence type="ECO:0000313" key="5">
    <source>
        <dbReference type="EMBL" id="OTG01675.1"/>
    </source>
</evidence>
<evidence type="ECO:0000256" key="1">
    <source>
        <dbReference type="ARBA" id="ARBA00022729"/>
    </source>
</evidence>
<dbReference type="Gene3D" id="2.90.10.10">
    <property type="entry name" value="Bulb-type lectin domain"/>
    <property type="match status" value="1"/>
</dbReference>
<dbReference type="PANTHER" id="PTHR32444:SF118">
    <property type="entry name" value="OS09G0551150 PROTEIN"/>
    <property type="match status" value="1"/>
</dbReference>
<dbReference type="EMBL" id="CM007902">
    <property type="protein sequence ID" value="OTG01675.1"/>
    <property type="molecule type" value="Genomic_DNA"/>
</dbReference>
<dbReference type="InParanoid" id="A0A251SS53"/>
<reference evidence="4 6" key="1">
    <citation type="journal article" date="2017" name="Nature">
        <title>The sunflower genome provides insights into oil metabolism, flowering and Asterid evolution.</title>
        <authorList>
            <person name="Badouin H."/>
            <person name="Gouzy J."/>
            <person name="Grassa C.J."/>
            <person name="Murat F."/>
            <person name="Staton S.E."/>
            <person name="Cottret L."/>
            <person name="Lelandais-Briere C."/>
            <person name="Owens G.L."/>
            <person name="Carrere S."/>
            <person name="Mayjonade B."/>
            <person name="Legrand L."/>
            <person name="Gill N."/>
            <person name="Kane N.C."/>
            <person name="Bowers J.E."/>
            <person name="Hubner S."/>
            <person name="Bellec A."/>
            <person name="Berard A."/>
            <person name="Berges H."/>
            <person name="Blanchet N."/>
            <person name="Boniface M.C."/>
            <person name="Brunel D."/>
            <person name="Catrice O."/>
            <person name="Chaidir N."/>
            <person name="Claudel C."/>
            <person name="Donnadieu C."/>
            <person name="Faraut T."/>
            <person name="Fievet G."/>
            <person name="Helmstetter N."/>
            <person name="King M."/>
            <person name="Knapp S.J."/>
            <person name="Lai Z."/>
            <person name="Le Paslier M.C."/>
            <person name="Lippi Y."/>
            <person name="Lorenzon L."/>
            <person name="Mandel J.R."/>
            <person name="Marage G."/>
            <person name="Marchand G."/>
            <person name="Marquand E."/>
            <person name="Bret-Mestries E."/>
            <person name="Morien E."/>
            <person name="Nambeesan S."/>
            <person name="Nguyen T."/>
            <person name="Pegot-Espagnet P."/>
            <person name="Pouilly N."/>
            <person name="Raftis F."/>
            <person name="Sallet E."/>
            <person name="Schiex T."/>
            <person name="Thomas J."/>
            <person name="Vandecasteele C."/>
            <person name="Vares D."/>
            <person name="Vear F."/>
            <person name="Vautrin S."/>
            <person name="Crespi M."/>
            <person name="Mangin B."/>
            <person name="Burke J.M."/>
            <person name="Salse J."/>
            <person name="Munos S."/>
            <person name="Vincourt P."/>
            <person name="Rieseberg L.H."/>
            <person name="Langlade N.B."/>
        </authorList>
    </citation>
    <scope>NUCLEOTIDE SEQUENCE [LARGE SCALE GENOMIC DNA]</scope>
    <source>
        <strain evidence="6">cv. SF193</strain>
        <tissue evidence="4">Leaves</tissue>
    </source>
</reference>
<dbReference type="AlphaFoldDB" id="A0A251SS53"/>
<keyword evidence="5" id="KW-0430">Lectin</keyword>
<dbReference type="PROSITE" id="PS50927">
    <property type="entry name" value="BULB_LECTIN"/>
    <property type="match status" value="1"/>
</dbReference>
<dbReference type="GO" id="GO:0030246">
    <property type="term" value="F:carbohydrate binding"/>
    <property type="evidence" value="ECO:0007669"/>
    <property type="project" value="UniProtKB-KW"/>
</dbReference>
<protein>
    <submittedName>
        <fullName evidence="4">Non-specific serine/threonine protein kinase</fullName>
        <ecNumber evidence="4">2.7.11.1</ecNumber>
    </submittedName>
    <submittedName>
        <fullName evidence="5">Putative bulb-type lectin domain-containing protein</fullName>
    </submittedName>
</protein>
<dbReference type="GO" id="GO:0004674">
    <property type="term" value="F:protein serine/threonine kinase activity"/>
    <property type="evidence" value="ECO:0007669"/>
    <property type="project" value="UniProtKB-KW"/>
</dbReference>
<keyword evidence="2" id="KW-0325">Glycoprotein</keyword>
<dbReference type="SUPFAM" id="SSF51110">
    <property type="entry name" value="alpha-D-mannose-specific plant lectins"/>
    <property type="match status" value="1"/>
</dbReference>
<keyword evidence="4" id="KW-0808">Transferase</keyword>
<dbReference type="Pfam" id="PF01453">
    <property type="entry name" value="B_lectin"/>
    <property type="match status" value="1"/>
</dbReference>
<gene>
    <name evidence="5" type="ORF">HannXRQ_Chr13g0404611</name>
    <name evidence="4" type="ORF">HanXRQr2_Chr13g0600071</name>
</gene>